<proteinExistence type="predicted"/>
<protein>
    <submittedName>
        <fullName evidence="4">Phosphoribosylaminoimidazole carboxylase catalytic subunit</fullName>
        <ecNumber evidence="4">4.1.1.21</ecNumber>
    </submittedName>
</protein>
<dbReference type="InterPro" id="IPR024694">
    <property type="entry name" value="PurE_prokaryotes"/>
</dbReference>
<evidence type="ECO:0000256" key="1">
    <source>
        <dbReference type="ARBA" id="ARBA00022755"/>
    </source>
</evidence>
<dbReference type="AlphaFoldDB" id="T2IV05"/>
<dbReference type="SUPFAM" id="SSF52255">
    <property type="entry name" value="N5-CAIR mutase (phosphoribosylaminoimidazole carboxylase, PurE)"/>
    <property type="match status" value="1"/>
</dbReference>
<dbReference type="Pfam" id="PF00731">
    <property type="entry name" value="AIRC"/>
    <property type="match status" value="1"/>
</dbReference>
<dbReference type="PANTHER" id="PTHR23046:SF2">
    <property type="entry name" value="PHOSPHORIBOSYLAMINOIMIDAZOLE CARBOXYLASE"/>
    <property type="match status" value="1"/>
</dbReference>
<feature type="coiled-coil region" evidence="2">
    <location>
        <begin position="28"/>
        <end position="55"/>
    </location>
</feature>
<gene>
    <name evidence="4" type="ORF">CWATWH0005_14</name>
</gene>
<evidence type="ECO:0000256" key="2">
    <source>
        <dbReference type="SAM" id="Coils"/>
    </source>
</evidence>
<keyword evidence="4" id="KW-0456">Lyase</keyword>
<accession>T2IV05</accession>
<keyword evidence="2" id="KW-0175">Coiled coil</keyword>
<reference evidence="4 5" key="1">
    <citation type="submission" date="2013-01" db="EMBL/GenBank/DDBJ databases">
        <authorList>
            <person name="Bench S."/>
        </authorList>
    </citation>
    <scope>NUCLEOTIDE SEQUENCE [LARGE SCALE GENOMIC DNA]</scope>
    <source>
        <strain evidence="4 5">WH 0005</strain>
    </source>
</reference>
<comment type="caution">
    <text evidence="4">The sequence shown here is derived from an EMBL/GenBank/DDBJ whole genome shotgun (WGS) entry which is preliminary data.</text>
</comment>
<evidence type="ECO:0000313" key="5">
    <source>
        <dbReference type="Proteomes" id="UP000017981"/>
    </source>
</evidence>
<dbReference type="GO" id="GO:0006189">
    <property type="term" value="P:'de novo' IMP biosynthetic process"/>
    <property type="evidence" value="ECO:0007669"/>
    <property type="project" value="InterPro"/>
</dbReference>
<dbReference type="Proteomes" id="UP000017981">
    <property type="component" value="Unassembled WGS sequence"/>
</dbReference>
<feature type="domain" description="PurE" evidence="3">
    <location>
        <begin position="1"/>
        <end position="40"/>
    </location>
</feature>
<organism evidence="4 5">
    <name type="scientific">Crocosphaera watsonii WH 0005</name>
    <dbReference type="NCBI Taxonomy" id="423472"/>
    <lineage>
        <taxon>Bacteria</taxon>
        <taxon>Bacillati</taxon>
        <taxon>Cyanobacteriota</taxon>
        <taxon>Cyanophyceae</taxon>
        <taxon>Oscillatoriophycideae</taxon>
        <taxon>Chroococcales</taxon>
        <taxon>Aphanothecaceae</taxon>
        <taxon>Crocosphaera</taxon>
    </lineage>
</organism>
<dbReference type="Gene3D" id="3.40.50.1970">
    <property type="match status" value="1"/>
</dbReference>
<name>T2IV05_CROWT</name>
<dbReference type="EC" id="4.1.1.21" evidence="4"/>
<dbReference type="EMBL" id="CAQL01000656">
    <property type="protein sequence ID" value="CCQ56617.1"/>
    <property type="molecule type" value="Genomic_DNA"/>
</dbReference>
<dbReference type="PANTHER" id="PTHR23046">
    <property type="entry name" value="PHOSPHORIBOSYLAMINOIMIDAZOLE CARBOXYLASE CATALYTIC SUBUNIT"/>
    <property type="match status" value="1"/>
</dbReference>
<reference evidence="4 5" key="2">
    <citation type="submission" date="2013-09" db="EMBL/GenBank/DDBJ databases">
        <title>Whole genome comparison of six Crocosphaera watsonii strains with differing phenotypes.</title>
        <authorList>
            <person name="Bench S.R."/>
            <person name="Heller P."/>
            <person name="Frank I."/>
            <person name="Arciniega M."/>
            <person name="Shilova I.N."/>
            <person name="Zehr J.P."/>
        </authorList>
    </citation>
    <scope>NUCLEOTIDE SEQUENCE [LARGE SCALE GENOMIC DNA]</scope>
    <source>
        <strain evidence="4 5">WH 0005</strain>
    </source>
</reference>
<keyword evidence="1" id="KW-0658">Purine biosynthesis</keyword>
<evidence type="ECO:0000313" key="4">
    <source>
        <dbReference type="EMBL" id="CCQ56617.1"/>
    </source>
</evidence>
<sequence length="61" mass="6888">MATVAIGNAQNAGLLAIQMLAAHDPILLKKVQNYRQELEQMVLDKQENLDKLGYEAYLKQM</sequence>
<dbReference type="GO" id="GO:0004638">
    <property type="term" value="F:phosphoribosylaminoimidazole carboxylase activity"/>
    <property type="evidence" value="ECO:0007669"/>
    <property type="project" value="UniProtKB-EC"/>
</dbReference>
<dbReference type="InterPro" id="IPR000031">
    <property type="entry name" value="PurE_dom"/>
</dbReference>
<evidence type="ECO:0000259" key="3">
    <source>
        <dbReference type="Pfam" id="PF00731"/>
    </source>
</evidence>